<proteinExistence type="predicted"/>
<dbReference type="Proteomes" id="UP000887097">
    <property type="component" value="Unassembled WGS sequence"/>
</dbReference>
<evidence type="ECO:0000313" key="1">
    <source>
        <dbReference type="EMBL" id="GJG33024.1"/>
    </source>
</evidence>
<reference evidence="1" key="1">
    <citation type="submission" date="2021-08" db="EMBL/GenBank/DDBJ databases">
        <title>Prevotella lacticifex sp. nov., isolated from rumen of cow.</title>
        <authorList>
            <person name="Shinkai T."/>
            <person name="Ikeyama N."/>
            <person name="Kumagai M."/>
            <person name="Ohmori H."/>
            <person name="Sakamoto M."/>
            <person name="Ohkuma M."/>
            <person name="Mitsumori M."/>
        </authorList>
    </citation>
    <scope>NUCLEOTIDE SEQUENCE</scope>
    <source>
        <strain evidence="1">JCM 8259</strain>
    </source>
</reference>
<name>A0AA37I1Z6_XYLRU</name>
<organism evidence="1 2">
    <name type="scientific">Xylanibacter ruminicola</name>
    <name type="common">Prevotella ruminicola</name>
    <dbReference type="NCBI Taxonomy" id="839"/>
    <lineage>
        <taxon>Bacteria</taxon>
        <taxon>Pseudomonadati</taxon>
        <taxon>Bacteroidota</taxon>
        <taxon>Bacteroidia</taxon>
        <taxon>Bacteroidales</taxon>
        <taxon>Prevotellaceae</taxon>
        <taxon>Xylanibacter</taxon>
    </lineage>
</organism>
<gene>
    <name evidence="1" type="ORF">PRMUPPPA20_11330</name>
</gene>
<comment type="caution">
    <text evidence="1">The sequence shown here is derived from an EMBL/GenBank/DDBJ whole genome shotgun (WGS) entry which is preliminary data.</text>
</comment>
<protein>
    <submittedName>
        <fullName evidence="1">Uncharacterized protein</fullName>
    </submittedName>
</protein>
<accession>A0AA37I1Z6</accession>
<evidence type="ECO:0000313" key="2">
    <source>
        <dbReference type="Proteomes" id="UP000887097"/>
    </source>
</evidence>
<dbReference type="EMBL" id="BPTT01000001">
    <property type="protein sequence ID" value="GJG33024.1"/>
    <property type="molecule type" value="Genomic_DNA"/>
</dbReference>
<sequence>MTQRPEGSPSGFFVPNNVKALLNCPKVLIFATRIINLDEDETEIRRIGVPDADCRIGSYKFQ</sequence>
<dbReference type="AlphaFoldDB" id="A0AA37I1Z6"/>